<sequence>MLTSMILICIRPFCLENANVPLFNLQMAVWTPNSGRLYLPPAKPVATVLSTDDYVQPTNLYFYANSERLLTVGHPYYDVVNGGDNKILVPKVSANQFRVLRLKLPDPNKFALIDTKIYNPERERLVWRLHGIEIDRGGPLGVGTTGHPFFDRLADTENPAVYGGAPGTDNRQNVSFDPKQNQIFIVGCKPATGQHWDVAEPCKTPRPDANACPPIKLEHTVIQDGDMSDIGLGAVNFNTFSASRADAPLEIINSICKWPDFIQMTKNVYGDEVWFYGKREQLYARHHFVKDGVVGDSIPLEPENGYFLNPKSDTAQGQNLGKSSYYPVPSGSLVSSEATIFNRPYWLHKAQGKNNGIAWGNNIFITILDNTHNTNFVLSVYTGDQPINAGYQYDAGQFRKYLRHTEELEVELILQLCKIPLEADILAHINAMDSSILDDWQLAFVPAPPQNLEDTYRYIRSMATMCPTDVPSTEKEDPYAKYTFWDVDLTDKFTSELDQTALGRKFLYQMGMLGGRKRPRADYTSGTSTVKRLRTVKGTKRKRTRL</sequence>
<reference evidence="9" key="1">
    <citation type="journal article" date="2018" name="Nat. Med.">
        <title>Expanded skin virome in DOCK8-deficient patients.</title>
        <authorList>
            <consortium name="NISC Comparative Sequencing Program"/>
            <person name="Tirosh O."/>
            <person name="Conlan S."/>
            <person name="Deming C."/>
            <person name="Lee-Lin S.Q."/>
            <person name="Huang X."/>
            <person name="Su H.C."/>
            <person name="Freeman A.F."/>
            <person name="Segre J.A."/>
            <person name="Kong H.H."/>
        </authorList>
    </citation>
    <scope>NUCLEOTIDE SEQUENCE</scope>
    <source>
        <strain evidence="9">HPV-mSK_225</strain>
    </source>
</reference>
<dbReference type="GO" id="GO:0042025">
    <property type="term" value="C:host cell nucleus"/>
    <property type="evidence" value="ECO:0007669"/>
    <property type="project" value="UniProtKB-SubCell"/>
</dbReference>
<dbReference type="PRINTS" id="PR00865">
    <property type="entry name" value="HPVCAPSIDL1"/>
</dbReference>
<dbReference type="Gene3D" id="2.60.175.20">
    <property type="entry name" value="Major capsid L1 (late) superfamily, Papillomavirus"/>
    <property type="match status" value="2"/>
</dbReference>
<keyword evidence="7" id="KW-1048">Host nucleus</keyword>
<evidence type="ECO:0000256" key="5">
    <source>
        <dbReference type="ARBA" id="ARBA00022921"/>
    </source>
</evidence>
<feature type="disulfide bond" description="Interchain (with Cys-466)" evidence="7">
    <location>
        <position position="202"/>
    </location>
</feature>
<evidence type="ECO:0000256" key="7">
    <source>
        <dbReference type="HAMAP-Rule" id="MF_04002"/>
    </source>
</evidence>
<evidence type="ECO:0000256" key="1">
    <source>
        <dbReference type="ARBA" id="ARBA00022561"/>
    </source>
</evidence>
<keyword evidence="7" id="KW-1162">Viral penetration into host cytoplasm</keyword>
<dbReference type="SUPFAM" id="SSF88648">
    <property type="entry name" value="Group I dsDNA viruses"/>
    <property type="match status" value="1"/>
</dbReference>
<evidence type="ECO:0000256" key="3">
    <source>
        <dbReference type="ARBA" id="ARBA00022804"/>
    </source>
</evidence>
<gene>
    <name evidence="7 8" type="primary">L1</name>
</gene>
<comment type="subcellular location">
    <subcellularLocation>
        <location evidence="7">Virion</location>
    </subcellularLocation>
    <subcellularLocation>
        <location evidence="7">Host nucleus</location>
    </subcellularLocation>
</comment>
<keyword evidence="3 7" id="KW-1161">Viral attachment to host cell</keyword>
<evidence type="ECO:0000256" key="6">
    <source>
        <dbReference type="ARBA" id="ARBA00023296"/>
    </source>
</evidence>
<keyword evidence="1 7" id="KW-0167">Capsid protein</keyword>
<comment type="function">
    <text evidence="7 8">Forms an icosahedral capsid with a T=7 symmetry and a 50 nm diameter. The capsid is composed of 72 pentamers linked to each other by disulfide bonds and associated with L2 proteins. Binds to heparan sulfate proteoglycans on cell surface of basal layer keratinocytes to provide initial virion attachment. This binding mediates a conformational change in the virus capsid that facilitates efficient infection. The virion enters the host cell via endocytosis. During virus trafficking, L1 protein dissociates from the viral DNA and the genomic DNA is released to the host nucleus. The virion assembly takes place within the cell nucleus. Encapsulates the genomic DNA together with protein L2.</text>
</comment>
<comment type="similarity">
    <text evidence="7 8">Belongs to the papillomaviridae L1 protein family.</text>
</comment>
<dbReference type="InterPro" id="IPR011222">
    <property type="entry name" value="dsDNA_vir_gr_I_capsid"/>
</dbReference>
<feature type="disulfide bond" description="Interchain (with Cys-202)" evidence="7">
    <location>
        <position position="466"/>
    </location>
</feature>
<comment type="subunit">
    <text evidence="7">Self-assembles into homopentamers. The capsid has an icosahedral symmetry and consists of 72 capsomers, with each capsomer being a pentamer of L1. Interacts with the minor capsid protein L2; this interaction is necessary for viral genome encapsidation. Interacts with protein E2; this interaction enhances E2-dependent replication and transcription activation.</text>
</comment>
<evidence type="ECO:0000256" key="4">
    <source>
        <dbReference type="ARBA" id="ARBA00022844"/>
    </source>
</evidence>
<dbReference type="Pfam" id="PF00500">
    <property type="entry name" value="Late_protein_L1"/>
    <property type="match status" value="1"/>
</dbReference>
<evidence type="ECO:0000256" key="8">
    <source>
        <dbReference type="RuleBase" id="RU361248"/>
    </source>
</evidence>
<dbReference type="InterPro" id="IPR036973">
    <property type="entry name" value="Capsid_L1_sf_Papillomavir"/>
</dbReference>
<dbReference type="GO" id="GO:0075509">
    <property type="term" value="P:endocytosis involved in viral entry into host cell"/>
    <property type="evidence" value="ECO:0007669"/>
    <property type="project" value="UniProtKB-KW"/>
</dbReference>
<dbReference type="GO" id="GO:0005198">
    <property type="term" value="F:structural molecule activity"/>
    <property type="evidence" value="ECO:0007669"/>
    <property type="project" value="UniProtKB-UniRule"/>
</dbReference>
<name>A0A385PN66_9PAPI</name>
<dbReference type="HAMAP" id="MF_04002">
    <property type="entry name" value="PPV_L1"/>
    <property type="match status" value="1"/>
</dbReference>
<dbReference type="InterPro" id="IPR002210">
    <property type="entry name" value="Capsid_L1_Papillomavir"/>
</dbReference>
<proteinExistence type="inferred from homology"/>
<keyword evidence="4 7" id="KW-0946">Virion</keyword>
<dbReference type="EMBL" id="MH777364">
    <property type="protein sequence ID" value="AYA94626.1"/>
    <property type="molecule type" value="Genomic_DNA"/>
</dbReference>
<evidence type="ECO:0000313" key="9">
    <source>
        <dbReference type="EMBL" id="AYA94626.1"/>
    </source>
</evidence>
<keyword evidence="8" id="KW-1145">T=7 icosahedral capsid protein</keyword>
<dbReference type="GO" id="GO:0039620">
    <property type="term" value="C:T=7 icosahedral viral capsid"/>
    <property type="evidence" value="ECO:0007669"/>
    <property type="project" value="UniProtKB-UniRule"/>
</dbReference>
<evidence type="ECO:0000256" key="2">
    <source>
        <dbReference type="ARBA" id="ARBA00022581"/>
    </source>
</evidence>
<keyword evidence="5 7" id="KW-0426">Late protein</keyword>
<keyword evidence="6 7" id="KW-1160">Virus entry into host cell</keyword>
<keyword evidence="2 7" id="KW-0945">Host-virus interaction</keyword>
<organism evidence="9">
    <name type="scientific">Human papillomavirus</name>
    <dbReference type="NCBI Taxonomy" id="10566"/>
    <lineage>
        <taxon>Viruses</taxon>
        <taxon>Monodnaviria</taxon>
        <taxon>Shotokuvirae</taxon>
        <taxon>Cossaviricota</taxon>
        <taxon>Papovaviricetes</taxon>
        <taxon>Zurhausenvirales</taxon>
        <taxon>Papillomaviridae</taxon>
    </lineage>
</organism>
<protein>
    <recommendedName>
        <fullName evidence="7 8">Major capsid protein L1</fullName>
    </recommendedName>
</protein>
<dbReference type="GO" id="GO:0019062">
    <property type="term" value="P:virion attachment to host cell"/>
    <property type="evidence" value="ECO:0007669"/>
    <property type="project" value="UniProtKB-UniRule"/>
</dbReference>
<keyword evidence="7" id="KW-1164">Virus endocytosis by host</keyword>
<accession>A0A385PN66</accession>
<keyword evidence="7" id="KW-1015">Disulfide bond</keyword>